<feature type="chain" id="PRO_5034001596" evidence="1">
    <location>
        <begin position="26"/>
        <end position="223"/>
    </location>
</feature>
<evidence type="ECO:0000313" key="2">
    <source>
        <dbReference type="EMBL" id="OCL03438.1"/>
    </source>
</evidence>
<keyword evidence="3" id="KW-1185">Reference proteome</keyword>
<dbReference type="Proteomes" id="UP000250140">
    <property type="component" value="Unassembled WGS sequence"/>
</dbReference>
<feature type="signal peptide" evidence="1">
    <location>
        <begin position="1"/>
        <end position="25"/>
    </location>
</feature>
<accession>A0A8E2JNA5</accession>
<reference evidence="2 3" key="1">
    <citation type="journal article" date="2016" name="Nat. Commun.">
        <title>Ectomycorrhizal ecology is imprinted in the genome of the dominant symbiotic fungus Cenococcum geophilum.</title>
        <authorList>
            <consortium name="DOE Joint Genome Institute"/>
            <person name="Peter M."/>
            <person name="Kohler A."/>
            <person name="Ohm R.A."/>
            <person name="Kuo A."/>
            <person name="Krutzmann J."/>
            <person name="Morin E."/>
            <person name="Arend M."/>
            <person name="Barry K.W."/>
            <person name="Binder M."/>
            <person name="Choi C."/>
            <person name="Clum A."/>
            <person name="Copeland A."/>
            <person name="Grisel N."/>
            <person name="Haridas S."/>
            <person name="Kipfer T."/>
            <person name="LaButti K."/>
            <person name="Lindquist E."/>
            <person name="Lipzen A."/>
            <person name="Maire R."/>
            <person name="Meier B."/>
            <person name="Mihaltcheva S."/>
            <person name="Molinier V."/>
            <person name="Murat C."/>
            <person name="Poggeler S."/>
            <person name="Quandt C.A."/>
            <person name="Sperisen C."/>
            <person name="Tritt A."/>
            <person name="Tisserant E."/>
            <person name="Crous P.W."/>
            <person name="Henrissat B."/>
            <person name="Nehls U."/>
            <person name="Egli S."/>
            <person name="Spatafora J.W."/>
            <person name="Grigoriev I.V."/>
            <person name="Martin F.M."/>
        </authorList>
    </citation>
    <scope>NUCLEOTIDE SEQUENCE [LARGE SCALE GENOMIC DNA]</scope>
    <source>
        <strain evidence="2 3">CBS 207.34</strain>
    </source>
</reference>
<gene>
    <name evidence="2" type="ORF">AOQ84DRAFT_419175</name>
</gene>
<dbReference type="AlphaFoldDB" id="A0A8E2JNA5"/>
<organism evidence="2 3">
    <name type="scientific">Glonium stellatum</name>
    <dbReference type="NCBI Taxonomy" id="574774"/>
    <lineage>
        <taxon>Eukaryota</taxon>
        <taxon>Fungi</taxon>
        <taxon>Dikarya</taxon>
        <taxon>Ascomycota</taxon>
        <taxon>Pezizomycotina</taxon>
        <taxon>Dothideomycetes</taxon>
        <taxon>Pleosporomycetidae</taxon>
        <taxon>Gloniales</taxon>
        <taxon>Gloniaceae</taxon>
        <taxon>Glonium</taxon>
    </lineage>
</organism>
<sequence length="223" mass="24113">MSKLLSMPLVAILAIFLDIFALAQGSLIEHKVIANFDTVPIAASGLGHYDSLIWQGISVATSPNYLLDPHSPQNVAIVGPAQAQVVCPARISSKYVNSTIIQFALKSFYYGCVIPCPLSETTGVSSTSCTTPCNITVKGYDSLENLVAQHTVVYDVVKDITKCSTTNPKHLAMPQIVMNKDFQGLTDVTFQPESPLGEADQLTMVFDDIYYVTDTVIGTVPTY</sequence>
<name>A0A8E2JNA5_9PEZI</name>
<evidence type="ECO:0000256" key="1">
    <source>
        <dbReference type="SAM" id="SignalP"/>
    </source>
</evidence>
<protein>
    <submittedName>
        <fullName evidence="2">Uncharacterized protein</fullName>
    </submittedName>
</protein>
<keyword evidence="1" id="KW-0732">Signal</keyword>
<proteinExistence type="predicted"/>
<evidence type="ECO:0000313" key="3">
    <source>
        <dbReference type="Proteomes" id="UP000250140"/>
    </source>
</evidence>
<dbReference type="EMBL" id="KV750734">
    <property type="protein sequence ID" value="OCL03438.1"/>
    <property type="molecule type" value="Genomic_DNA"/>
</dbReference>